<feature type="coiled-coil region" evidence="4">
    <location>
        <begin position="15"/>
        <end position="84"/>
    </location>
</feature>
<feature type="repeat" description="WD" evidence="3">
    <location>
        <begin position="152"/>
        <end position="185"/>
    </location>
</feature>
<dbReference type="InterPro" id="IPR010920">
    <property type="entry name" value="LSM_dom_sf"/>
</dbReference>
<evidence type="ECO:0000313" key="7">
    <source>
        <dbReference type="Proteomes" id="UP000243686"/>
    </source>
</evidence>
<dbReference type="GO" id="GO:0034045">
    <property type="term" value="C:phagophore assembly site membrane"/>
    <property type="evidence" value="ECO:0007669"/>
    <property type="project" value="TreeGrafter"/>
</dbReference>
<dbReference type="PANTHER" id="PTHR19878">
    <property type="entry name" value="AUTOPHAGY PROTEIN 16-LIKE"/>
    <property type="match status" value="1"/>
</dbReference>
<keyword evidence="7" id="KW-1185">Reference proteome</keyword>
<dbReference type="InterPro" id="IPR047575">
    <property type="entry name" value="Sm"/>
</dbReference>
<dbReference type="GO" id="GO:0000398">
    <property type="term" value="P:mRNA splicing, via spliceosome"/>
    <property type="evidence" value="ECO:0007669"/>
    <property type="project" value="InterPro"/>
</dbReference>
<dbReference type="PROSITE" id="PS50082">
    <property type="entry name" value="WD_REPEATS_2"/>
    <property type="match status" value="4"/>
</dbReference>
<dbReference type="GO" id="GO:0000045">
    <property type="term" value="P:autophagosome assembly"/>
    <property type="evidence" value="ECO:0007669"/>
    <property type="project" value="InterPro"/>
</dbReference>
<evidence type="ECO:0000256" key="1">
    <source>
        <dbReference type="ARBA" id="ARBA00022574"/>
    </source>
</evidence>
<dbReference type="CDD" id="cd00200">
    <property type="entry name" value="WD40"/>
    <property type="match status" value="1"/>
</dbReference>
<dbReference type="SMART" id="SM00320">
    <property type="entry name" value="WD40"/>
    <property type="match status" value="5"/>
</dbReference>
<keyword evidence="2" id="KW-0677">Repeat</keyword>
<dbReference type="EMBL" id="KV906433">
    <property type="protein sequence ID" value="OON14754.1"/>
    <property type="molecule type" value="Genomic_DNA"/>
</dbReference>
<dbReference type="InterPro" id="IPR017132">
    <property type="entry name" value="Lsm7"/>
</dbReference>
<dbReference type="SMART" id="SM00651">
    <property type="entry name" value="Sm"/>
    <property type="match status" value="1"/>
</dbReference>
<dbReference type="GO" id="GO:0034274">
    <property type="term" value="C:Atg12-Atg5-Atg16 complex"/>
    <property type="evidence" value="ECO:0007669"/>
    <property type="project" value="TreeGrafter"/>
</dbReference>
<dbReference type="Proteomes" id="UP000243686">
    <property type="component" value="Unassembled WGS sequence"/>
</dbReference>
<dbReference type="CDD" id="cd01729">
    <property type="entry name" value="LSm7"/>
    <property type="match status" value="1"/>
</dbReference>
<proteinExistence type="predicted"/>
<dbReference type="GO" id="GO:0003723">
    <property type="term" value="F:RNA binding"/>
    <property type="evidence" value="ECO:0007669"/>
    <property type="project" value="InterPro"/>
</dbReference>
<dbReference type="Pfam" id="PF01423">
    <property type="entry name" value="LSM"/>
    <property type="match status" value="1"/>
</dbReference>
<dbReference type="InterPro" id="IPR015943">
    <property type="entry name" value="WD40/YVTN_repeat-like_dom_sf"/>
</dbReference>
<feature type="repeat" description="WD" evidence="3">
    <location>
        <begin position="298"/>
        <end position="320"/>
    </location>
</feature>
<evidence type="ECO:0000313" key="6">
    <source>
        <dbReference type="EMBL" id="OON14754.1"/>
    </source>
</evidence>
<keyword evidence="1 3" id="KW-0853">WD repeat</keyword>
<dbReference type="GO" id="GO:0000421">
    <property type="term" value="C:autophagosome membrane"/>
    <property type="evidence" value="ECO:0007669"/>
    <property type="project" value="TreeGrafter"/>
</dbReference>
<keyword evidence="4" id="KW-0175">Coiled coil</keyword>
<accession>A0A1S8WJZ2</accession>
<feature type="domain" description="Sm" evidence="5">
    <location>
        <begin position="452"/>
        <end position="532"/>
    </location>
</feature>
<evidence type="ECO:0000256" key="4">
    <source>
        <dbReference type="SAM" id="Coils"/>
    </source>
</evidence>
<dbReference type="PROSITE" id="PS00678">
    <property type="entry name" value="WD_REPEATS_1"/>
    <property type="match status" value="1"/>
</dbReference>
<dbReference type="Gene3D" id="2.130.10.10">
    <property type="entry name" value="YVTN repeat-like/Quinoprotein amine dehydrogenase"/>
    <property type="match status" value="1"/>
</dbReference>
<evidence type="ECO:0000259" key="5">
    <source>
        <dbReference type="PROSITE" id="PS52002"/>
    </source>
</evidence>
<dbReference type="GO" id="GO:0043495">
    <property type="term" value="F:protein-membrane adaptor activity"/>
    <property type="evidence" value="ECO:0007669"/>
    <property type="project" value="TreeGrafter"/>
</dbReference>
<dbReference type="PROSITE" id="PS52002">
    <property type="entry name" value="SM"/>
    <property type="match status" value="1"/>
</dbReference>
<sequence length="543" mass="59778">MLQLASNVIDLSKSVQEKDKLLSSVHSKLSELENEARNLQQANMGYLNEIHNLERANKLLRDEKNAMSETLQAVQVKCAELEEDKCRLIERINKLQSVVERLKNLEHDVNYRKAQETIRKQLAEAASLSVDEPHNMGPLVAAVVPTKAVAEVLANEGEVNSVRFTPSGNLFGSAGFDRKLRLWSVVGGKCELRSTLVGCNASISAIDFDPKETVVLGASSDFSCRVWTLADSRLRVNLTGHAKSVVSAKFIGSAKRVVTISADRTIKLWDVDRCHCQRTIMSASASQDVVACTAFGAVITGHYDHNLRIWDERSGTNTDTIALSSRVTGLDISSGMASHVVPVTNQVLACTRQNTLEIVNLRMKRVVQRLTAEGFQVGLDIVRPSFSPDAQYAVAGSQNGGLFIWNTRDGQLEDCLQGHSNTVVCTHWNPSGVSIVSFMSTGDKTTEKRRKESIIDLNKYLDKKIRVKFSGGREATGILKGCDNLQNMVLDCTTEFLRDPDDPHRLSDDTRELGLVVCRGPSVELVCPADGMEAIPNPFVQQE</sequence>
<dbReference type="SUPFAM" id="SSF50182">
    <property type="entry name" value="Sm-like ribonucleoproteins"/>
    <property type="match status" value="1"/>
</dbReference>
<dbReference type="InterPro" id="IPR019775">
    <property type="entry name" value="WD40_repeat_CS"/>
</dbReference>
<dbReference type="InterPro" id="IPR036322">
    <property type="entry name" value="WD40_repeat_dom_sf"/>
</dbReference>
<dbReference type="Pfam" id="PF00400">
    <property type="entry name" value="WD40"/>
    <property type="match status" value="3"/>
</dbReference>
<dbReference type="SUPFAM" id="SSF50978">
    <property type="entry name" value="WD40 repeat-like"/>
    <property type="match status" value="1"/>
</dbReference>
<evidence type="ECO:0000256" key="3">
    <source>
        <dbReference type="PROSITE-ProRule" id="PRU00221"/>
    </source>
</evidence>
<dbReference type="InterPro" id="IPR001163">
    <property type="entry name" value="Sm_dom_euk/arc"/>
</dbReference>
<dbReference type="PROSITE" id="PS50294">
    <property type="entry name" value="WD_REPEATS_REGION"/>
    <property type="match status" value="2"/>
</dbReference>
<reference evidence="6 7" key="1">
    <citation type="submission" date="2015-03" db="EMBL/GenBank/DDBJ databases">
        <title>Draft genome of the nematode, Opisthorchis viverrini.</title>
        <authorList>
            <person name="Mitreva M."/>
        </authorList>
    </citation>
    <scope>NUCLEOTIDE SEQUENCE [LARGE SCALE GENOMIC DNA]</scope>
    <source>
        <strain evidence="6">Khon Kaen</strain>
    </source>
</reference>
<name>A0A1S8WJZ2_OPIVI</name>
<dbReference type="GO" id="GO:0000956">
    <property type="term" value="P:nuclear-transcribed mRNA catabolic process"/>
    <property type="evidence" value="ECO:0007669"/>
    <property type="project" value="InterPro"/>
</dbReference>
<protein>
    <submittedName>
        <fullName evidence="6">LSM domain protein</fullName>
    </submittedName>
</protein>
<dbReference type="Gene3D" id="2.30.30.100">
    <property type="match status" value="1"/>
</dbReference>
<feature type="repeat" description="WD" evidence="3">
    <location>
        <begin position="238"/>
        <end position="279"/>
    </location>
</feature>
<feature type="repeat" description="WD" evidence="3">
    <location>
        <begin position="196"/>
        <end position="237"/>
    </location>
</feature>
<dbReference type="InterPro" id="IPR001680">
    <property type="entry name" value="WD40_rpt"/>
</dbReference>
<dbReference type="PANTHER" id="PTHR19878:SF8">
    <property type="entry name" value="AUTOPHAGY-RELATED 16, ISOFORM F"/>
    <property type="match status" value="1"/>
</dbReference>
<organism evidence="6 7">
    <name type="scientific">Opisthorchis viverrini</name>
    <name type="common">Southeast Asian liver fluke</name>
    <dbReference type="NCBI Taxonomy" id="6198"/>
    <lineage>
        <taxon>Eukaryota</taxon>
        <taxon>Metazoa</taxon>
        <taxon>Spiralia</taxon>
        <taxon>Lophotrochozoa</taxon>
        <taxon>Platyhelminthes</taxon>
        <taxon>Trematoda</taxon>
        <taxon>Digenea</taxon>
        <taxon>Opisthorchiida</taxon>
        <taxon>Opisthorchiata</taxon>
        <taxon>Opisthorchiidae</taxon>
        <taxon>Opisthorchis</taxon>
    </lineage>
</organism>
<evidence type="ECO:0000256" key="2">
    <source>
        <dbReference type="ARBA" id="ARBA00022737"/>
    </source>
</evidence>
<dbReference type="AlphaFoldDB" id="A0A1S8WJZ2"/>
<gene>
    <name evidence="6" type="ORF">X801_09451</name>
</gene>
<dbReference type="InterPro" id="IPR045160">
    <property type="entry name" value="ATG16"/>
</dbReference>